<accession>A0ABV6Q4Y0</accession>
<proteinExistence type="predicted"/>
<gene>
    <name evidence="2" type="ORF">ACFFGA_01860</name>
</gene>
<keyword evidence="3" id="KW-1185">Reference proteome</keyword>
<name>A0ABV6Q4Y0_9FLAO</name>
<feature type="chain" id="PRO_5046672971" description="Cytochrome c domain-containing protein" evidence="1">
    <location>
        <begin position="23"/>
        <end position="120"/>
    </location>
</feature>
<reference evidence="2 3" key="1">
    <citation type="submission" date="2024-09" db="EMBL/GenBank/DDBJ databases">
        <authorList>
            <person name="Sun Q."/>
            <person name="Mori K."/>
        </authorList>
    </citation>
    <scope>NUCLEOTIDE SEQUENCE [LARGE SCALE GENOMIC DNA]</scope>
    <source>
        <strain evidence="2 3">NCAIM B.02481</strain>
    </source>
</reference>
<protein>
    <recommendedName>
        <fullName evidence="4">Cytochrome c domain-containing protein</fullName>
    </recommendedName>
</protein>
<sequence length="120" mass="13376">MKYKYLISILVISLLFSCSYNSEDDLTEDAIIEDFVTYDDNIKSIIDNNCIGCHSNPPVNGAPMSLTTYEDVKNAVENRGLINRISSTDPGFGMPFGGPRLPQNLIDLVIQWETEGLLEN</sequence>
<dbReference type="RefSeq" id="WP_386058837.1">
    <property type="nucleotide sequence ID" value="NZ_JBHLTQ010000001.1"/>
</dbReference>
<dbReference type="Proteomes" id="UP001589832">
    <property type="component" value="Unassembled WGS sequence"/>
</dbReference>
<keyword evidence="1" id="KW-0732">Signal</keyword>
<evidence type="ECO:0008006" key="4">
    <source>
        <dbReference type="Google" id="ProtNLM"/>
    </source>
</evidence>
<dbReference type="PROSITE" id="PS51257">
    <property type="entry name" value="PROKAR_LIPOPROTEIN"/>
    <property type="match status" value="1"/>
</dbReference>
<comment type="caution">
    <text evidence="2">The sequence shown here is derived from an EMBL/GenBank/DDBJ whole genome shotgun (WGS) entry which is preliminary data.</text>
</comment>
<evidence type="ECO:0000313" key="2">
    <source>
        <dbReference type="EMBL" id="MFC0603287.1"/>
    </source>
</evidence>
<organism evidence="2 3">
    <name type="scientific">Winogradskyella pulchriflava</name>
    <dbReference type="NCBI Taxonomy" id="1110688"/>
    <lineage>
        <taxon>Bacteria</taxon>
        <taxon>Pseudomonadati</taxon>
        <taxon>Bacteroidota</taxon>
        <taxon>Flavobacteriia</taxon>
        <taxon>Flavobacteriales</taxon>
        <taxon>Flavobacteriaceae</taxon>
        <taxon>Winogradskyella</taxon>
    </lineage>
</organism>
<feature type="signal peptide" evidence="1">
    <location>
        <begin position="1"/>
        <end position="22"/>
    </location>
</feature>
<evidence type="ECO:0000313" key="3">
    <source>
        <dbReference type="Proteomes" id="UP001589832"/>
    </source>
</evidence>
<dbReference type="EMBL" id="JBHLTQ010000001">
    <property type="protein sequence ID" value="MFC0603287.1"/>
    <property type="molecule type" value="Genomic_DNA"/>
</dbReference>
<evidence type="ECO:0000256" key="1">
    <source>
        <dbReference type="SAM" id="SignalP"/>
    </source>
</evidence>